<reference evidence="6 7" key="2">
    <citation type="journal article" date="2017" name="Int. J. Syst. Evol. Microbiol.">
        <title>Rouxiella badensis sp. nov. and Rouxiella silvae sp. nov. isolated from peat bog soil in Germany and emendation of the genus description.</title>
        <authorList>
            <person name="Le Fleche-Mateos A."/>
            <person name="Kugler J.H."/>
            <person name="Hansen S.H."/>
            <person name="Syldatk C."/>
            <person name="Hausmann R."/>
            <person name="Lomprez F."/>
            <person name="Vandenbogaert M."/>
            <person name="Manuguerra J.C."/>
            <person name="Grimont P.A."/>
        </authorList>
    </citation>
    <scope>NUCLEOTIDE SEQUENCE [LARGE SCALE GENOMIC DNA]</scope>
    <source>
        <strain evidence="6 7">213</strain>
    </source>
</reference>
<dbReference type="AlphaFoldDB" id="A0AA40X2G6"/>
<name>A0AA40X2G6_9GAMM</name>
<dbReference type="PANTHER" id="PTHR30386">
    <property type="entry name" value="MEMBRANE FUSION SUBUNIT OF EMRAB-TOLC MULTIDRUG EFFLUX PUMP"/>
    <property type="match status" value="1"/>
</dbReference>
<reference evidence="5" key="3">
    <citation type="submission" date="2020-11" db="EMBL/GenBank/DDBJ databases">
        <authorList>
            <person name="Lee S.D."/>
        </authorList>
    </citation>
    <scope>NUCLEOTIDE SEQUENCE</scope>
    <source>
        <strain evidence="5">SAP-2</strain>
    </source>
</reference>
<dbReference type="EMBL" id="MRWD01000031">
    <property type="protein sequence ID" value="ORJ20702.1"/>
    <property type="molecule type" value="Genomic_DNA"/>
</dbReference>
<reference evidence="6" key="1">
    <citation type="submission" date="2016-12" db="EMBL/GenBank/DDBJ databases">
        <authorList>
            <person name="Le Fleche-Mateos A."/>
        </authorList>
    </citation>
    <scope>NUCLEOTIDE SEQUENCE</scope>
    <source>
        <strain evidence="6">213</strain>
    </source>
</reference>
<reference evidence="5" key="4">
    <citation type="submission" date="2022-09" db="EMBL/GenBank/DDBJ databases">
        <title>Rouxiella aceris sp. nov., isolated from tree sap and emended description of the genus Rhouxiella.</title>
        <authorList>
            <person name="Kim I.S."/>
        </authorList>
    </citation>
    <scope>NUCLEOTIDE SEQUENCE</scope>
    <source>
        <strain evidence="5">SAP-2</strain>
    </source>
</reference>
<evidence type="ECO:0000313" key="6">
    <source>
        <dbReference type="EMBL" id="ORJ20702.1"/>
    </source>
</evidence>
<accession>A0AA40X2G6</accession>
<sequence length="358" mass="38294">MSVTNVAPHVRSSGKFLQRPVIVLALCASVLAIGGYGFYWWQSGRFMQTTDDAYVGGNMSVVSTKVAGYISEIAVNDNARVKKGDLLIRIDDRDYRAALDKSQAEIAAQEAALENIAASRQLQLATISGAKAAVDAALAVTSKAAGDSRRYDSLANSAAISQQIKDNARADYHKAQADEAQARADYMAAQRQLAVLDAQEKQTQASLAQAHASANQDKLNLSYTQIKAPFDGVVGNRHIWMGSYVGSGTQLLSLVSSSGLWVDANFKENQLARMQPGQPVKIIADVLSGRTFHGRVSSLSPATGSQFSILPAENATGNFTKIVQRVPVRIELDNQDAELGLLRPGLSVEATVDESGKP</sequence>
<organism evidence="5 8">
    <name type="scientific">Rouxiella silvae</name>
    <dbReference type="NCBI Taxonomy" id="1646373"/>
    <lineage>
        <taxon>Bacteria</taxon>
        <taxon>Pseudomonadati</taxon>
        <taxon>Pseudomonadota</taxon>
        <taxon>Gammaproteobacteria</taxon>
        <taxon>Enterobacterales</taxon>
        <taxon>Yersiniaceae</taxon>
        <taxon>Rouxiella</taxon>
    </lineage>
</organism>
<dbReference type="PRINTS" id="PR01490">
    <property type="entry name" value="RTXTOXIND"/>
</dbReference>
<keyword evidence="2" id="KW-0812">Transmembrane</keyword>
<keyword evidence="2" id="KW-0472">Membrane</keyword>
<evidence type="ECO:0000256" key="2">
    <source>
        <dbReference type="SAM" id="Phobius"/>
    </source>
</evidence>
<feature type="domain" description="Multidrug resistance protein MdtA-like barrel-sandwich hybrid" evidence="3">
    <location>
        <begin position="62"/>
        <end position="254"/>
    </location>
</feature>
<dbReference type="RefSeq" id="WP_084983364.1">
    <property type="nucleotide sequence ID" value="NZ_CBCSCF010000003.1"/>
</dbReference>
<dbReference type="Pfam" id="PF25954">
    <property type="entry name" value="Beta-barrel_RND_2"/>
    <property type="match status" value="1"/>
</dbReference>
<feature type="transmembrane region" description="Helical" evidence="2">
    <location>
        <begin position="21"/>
        <end position="41"/>
    </location>
</feature>
<evidence type="ECO:0000313" key="8">
    <source>
        <dbReference type="Proteomes" id="UP000705283"/>
    </source>
</evidence>
<dbReference type="Pfam" id="PF25917">
    <property type="entry name" value="BSH_RND"/>
    <property type="match status" value="1"/>
</dbReference>
<gene>
    <name evidence="6" type="ORF">BS639_13815</name>
    <name evidence="5" type="ORF">ITX54_11370</name>
</gene>
<dbReference type="Proteomes" id="UP000705283">
    <property type="component" value="Unassembled WGS sequence"/>
</dbReference>
<dbReference type="InterPro" id="IPR050739">
    <property type="entry name" value="MFP"/>
</dbReference>
<dbReference type="InterPro" id="IPR058625">
    <property type="entry name" value="MdtA-like_BSH"/>
</dbReference>
<evidence type="ECO:0000256" key="1">
    <source>
        <dbReference type="ARBA" id="ARBA00009477"/>
    </source>
</evidence>
<dbReference type="Proteomes" id="UP000192722">
    <property type="component" value="Unassembled WGS sequence"/>
</dbReference>
<dbReference type="InterPro" id="IPR058792">
    <property type="entry name" value="Beta-barrel_RND_2"/>
</dbReference>
<protein>
    <submittedName>
        <fullName evidence="6">Hemolysin D</fullName>
    </submittedName>
    <submittedName>
        <fullName evidence="5">HlyD family secretion protein</fullName>
    </submittedName>
</protein>
<dbReference type="Gene3D" id="1.10.287.470">
    <property type="entry name" value="Helix hairpin bin"/>
    <property type="match status" value="2"/>
</dbReference>
<evidence type="ECO:0000313" key="5">
    <source>
        <dbReference type="EMBL" id="MBF6637254.1"/>
    </source>
</evidence>
<evidence type="ECO:0000259" key="4">
    <source>
        <dbReference type="Pfam" id="PF25954"/>
    </source>
</evidence>
<feature type="domain" description="CusB-like beta-barrel" evidence="4">
    <location>
        <begin position="260"/>
        <end position="303"/>
    </location>
</feature>
<dbReference type="GO" id="GO:0055085">
    <property type="term" value="P:transmembrane transport"/>
    <property type="evidence" value="ECO:0007669"/>
    <property type="project" value="InterPro"/>
</dbReference>
<keyword evidence="7" id="KW-1185">Reference proteome</keyword>
<evidence type="ECO:0000259" key="3">
    <source>
        <dbReference type="Pfam" id="PF25917"/>
    </source>
</evidence>
<comment type="similarity">
    <text evidence="1">Belongs to the membrane fusion protein (MFP) (TC 8.A.1) family.</text>
</comment>
<proteinExistence type="inferred from homology"/>
<keyword evidence="2" id="KW-1133">Transmembrane helix</keyword>
<dbReference type="SUPFAM" id="SSF111369">
    <property type="entry name" value="HlyD-like secretion proteins"/>
    <property type="match status" value="2"/>
</dbReference>
<dbReference type="EMBL" id="JADMKS010000004">
    <property type="protein sequence ID" value="MBF6637254.1"/>
    <property type="molecule type" value="Genomic_DNA"/>
</dbReference>
<evidence type="ECO:0000313" key="7">
    <source>
        <dbReference type="Proteomes" id="UP000192722"/>
    </source>
</evidence>
<dbReference type="Gene3D" id="2.40.50.100">
    <property type="match status" value="1"/>
</dbReference>
<comment type="caution">
    <text evidence="5">The sequence shown here is derived from an EMBL/GenBank/DDBJ whole genome shotgun (WGS) entry which is preliminary data.</text>
</comment>
<dbReference type="Gene3D" id="2.40.30.170">
    <property type="match status" value="1"/>
</dbReference>
<dbReference type="PANTHER" id="PTHR30386:SF24">
    <property type="entry name" value="MULTIDRUG RESISTANCE EFFLUX PUMP"/>
    <property type="match status" value="1"/>
</dbReference>